<evidence type="ECO:0000313" key="2">
    <source>
        <dbReference type="EMBL" id="KAF5335777.1"/>
    </source>
</evidence>
<proteinExistence type="predicted"/>
<keyword evidence="1" id="KW-0472">Membrane</keyword>
<reference evidence="2 3" key="1">
    <citation type="journal article" date="2020" name="ISME J.">
        <title>Uncovering the hidden diversity of litter-decomposition mechanisms in mushroom-forming fungi.</title>
        <authorList>
            <person name="Floudas D."/>
            <person name="Bentzer J."/>
            <person name="Ahren D."/>
            <person name="Johansson T."/>
            <person name="Persson P."/>
            <person name="Tunlid A."/>
        </authorList>
    </citation>
    <scope>NUCLEOTIDE SEQUENCE [LARGE SCALE GENOMIC DNA]</scope>
    <source>
        <strain evidence="2 3">CBS 175.51</strain>
    </source>
</reference>
<sequence length="428" mass="46792">MSFFATGYWIPSSIEFGARFLDTGLNFYDSLVSTLISTLFSGIQLCMCRRILQLHLRLRMNETRSRRQQVQSLLVAGISILFAAMYIASALIYCVQFSRNILALRSVGATSDVVSIMGLPSFRGCSRNAIGRCVDVPLSNLETGRRMELGYATLVQVLILFTDVILVVRVYNIFFDRLYVFWIAAASLIASVGVSIFGLVALAQAGGLSGGSSWNWKLPKDIGIPTLVNVISPDPSVDARLPRGYFPPMSIIASLIVNAIATACIVTRMLVARKELHDSLPLSDQGEGRKDDVYTSAAALLIESALPPTVFGILAAIFSTPGVRNTGKVFDFELIPKVAWVAFTALAPQLILVRILQGRAWSSSRTFSLNGVINISRGETGTPASEPITFSREDLRSSRRSSMSSFYSYSKDTASEMKVVVKTETYIA</sequence>
<feature type="transmembrane region" description="Helical" evidence="1">
    <location>
        <begin position="149"/>
        <end position="171"/>
    </location>
</feature>
<feature type="transmembrane region" description="Helical" evidence="1">
    <location>
        <begin position="178"/>
        <end position="203"/>
    </location>
</feature>
<protein>
    <submittedName>
        <fullName evidence="2">Uncharacterized protein</fullName>
    </submittedName>
</protein>
<gene>
    <name evidence="2" type="ORF">D9611_009688</name>
</gene>
<dbReference type="AlphaFoldDB" id="A0A8H5C5V2"/>
<keyword evidence="1" id="KW-1133">Transmembrane helix</keyword>
<feature type="transmembrane region" description="Helical" evidence="1">
    <location>
        <begin position="251"/>
        <end position="272"/>
    </location>
</feature>
<keyword evidence="3" id="KW-1185">Reference proteome</keyword>
<evidence type="ECO:0000256" key="1">
    <source>
        <dbReference type="SAM" id="Phobius"/>
    </source>
</evidence>
<comment type="caution">
    <text evidence="2">The sequence shown here is derived from an EMBL/GenBank/DDBJ whole genome shotgun (WGS) entry which is preliminary data.</text>
</comment>
<dbReference type="OrthoDB" id="2898376at2759"/>
<dbReference type="Proteomes" id="UP000541558">
    <property type="component" value="Unassembled WGS sequence"/>
</dbReference>
<feature type="transmembrane region" description="Helical" evidence="1">
    <location>
        <begin position="293"/>
        <end position="318"/>
    </location>
</feature>
<dbReference type="EMBL" id="JAACJK010000060">
    <property type="protein sequence ID" value="KAF5335777.1"/>
    <property type="molecule type" value="Genomic_DNA"/>
</dbReference>
<evidence type="ECO:0000313" key="3">
    <source>
        <dbReference type="Proteomes" id="UP000541558"/>
    </source>
</evidence>
<feature type="transmembrane region" description="Helical" evidence="1">
    <location>
        <begin position="31"/>
        <end position="52"/>
    </location>
</feature>
<feature type="transmembrane region" description="Helical" evidence="1">
    <location>
        <begin position="73"/>
        <end position="93"/>
    </location>
</feature>
<name>A0A8H5C5V2_9AGAR</name>
<keyword evidence="1" id="KW-0812">Transmembrane</keyword>
<organism evidence="2 3">
    <name type="scientific">Ephemerocybe angulata</name>
    <dbReference type="NCBI Taxonomy" id="980116"/>
    <lineage>
        <taxon>Eukaryota</taxon>
        <taxon>Fungi</taxon>
        <taxon>Dikarya</taxon>
        <taxon>Basidiomycota</taxon>
        <taxon>Agaricomycotina</taxon>
        <taxon>Agaricomycetes</taxon>
        <taxon>Agaricomycetidae</taxon>
        <taxon>Agaricales</taxon>
        <taxon>Agaricineae</taxon>
        <taxon>Psathyrellaceae</taxon>
        <taxon>Ephemerocybe</taxon>
    </lineage>
</organism>
<accession>A0A8H5C5V2</accession>
<feature type="transmembrane region" description="Helical" evidence="1">
    <location>
        <begin position="338"/>
        <end position="356"/>
    </location>
</feature>